<gene>
    <name evidence="1" type="ORF">SE17_42685</name>
</gene>
<keyword evidence="2" id="KW-1185">Reference proteome</keyword>
<feature type="non-terminal residue" evidence="1">
    <location>
        <position position="199"/>
    </location>
</feature>
<evidence type="ECO:0000313" key="2">
    <source>
        <dbReference type="Proteomes" id="UP000050509"/>
    </source>
</evidence>
<protein>
    <submittedName>
        <fullName evidence="1">Uncharacterized protein</fullName>
    </submittedName>
</protein>
<accession>A0A0P9ET35</accession>
<evidence type="ECO:0000313" key="1">
    <source>
        <dbReference type="EMBL" id="KPV47163.1"/>
    </source>
</evidence>
<dbReference type="Proteomes" id="UP000050509">
    <property type="component" value="Unassembled WGS sequence"/>
</dbReference>
<comment type="caution">
    <text evidence="1">The sequence shown here is derived from an EMBL/GenBank/DDBJ whole genome shotgun (WGS) entry which is preliminary data.</text>
</comment>
<name>A0A0P9ET35_9CHLR</name>
<proteinExistence type="predicted"/>
<organism evidence="1 2">
    <name type="scientific">Kouleothrix aurantiaca</name>
    <dbReference type="NCBI Taxonomy" id="186479"/>
    <lineage>
        <taxon>Bacteria</taxon>
        <taxon>Bacillati</taxon>
        <taxon>Chloroflexota</taxon>
        <taxon>Chloroflexia</taxon>
        <taxon>Chloroflexales</taxon>
        <taxon>Roseiflexineae</taxon>
        <taxon>Roseiflexaceae</taxon>
        <taxon>Kouleothrix</taxon>
    </lineage>
</organism>
<dbReference type="AlphaFoldDB" id="A0A0P9ET35"/>
<dbReference type="EMBL" id="LJCR01003446">
    <property type="protein sequence ID" value="KPV47163.1"/>
    <property type="molecule type" value="Genomic_DNA"/>
</dbReference>
<reference evidence="1 2" key="1">
    <citation type="submission" date="2015-09" db="EMBL/GenBank/DDBJ databases">
        <title>Draft genome sequence of Kouleothrix aurantiaca JCM 19913.</title>
        <authorList>
            <person name="Hemp J."/>
        </authorList>
    </citation>
    <scope>NUCLEOTIDE SEQUENCE [LARGE SCALE GENOMIC DNA]</scope>
    <source>
        <strain evidence="1 2">COM-B</strain>
    </source>
</reference>
<sequence length="199" mass="22633">VYYEEGSGWGWMYWPPPLRDSYEQPSARRGFATEVMARESARQVGYLVAPIPPGQQPIRLGSLVRFVEGETYTSEEIAAFNAGTLASEALTVIPDGAQVDLVGREGVDHVIRYQNRELTVPHDTILWEQPPQRTSPPLRLLLWREMSPLIIRDLATLEQHGSILWDWRLETFALDRPIAKDCKWDGVTFDAEQQRATLA</sequence>
<feature type="non-terminal residue" evidence="1">
    <location>
        <position position="1"/>
    </location>
</feature>